<reference evidence="1 2" key="1">
    <citation type="journal article" date="2015" name="Biotechnol. Bioeng.">
        <title>Genome sequence and phenotypic characterization of Caulobacter segnis.</title>
        <authorList>
            <person name="Patel S."/>
            <person name="Fletcher B."/>
            <person name="Scott D.C."/>
            <person name="Ely B."/>
        </authorList>
    </citation>
    <scope>NUCLEOTIDE SEQUENCE [LARGE SCALE GENOMIC DNA]</scope>
    <source>
        <strain evidence="1 2">ERI-2</strain>
    </source>
</reference>
<organism evidence="1 2">
    <name type="scientific">Clostridium ljungdahlii</name>
    <dbReference type="NCBI Taxonomy" id="1538"/>
    <lineage>
        <taxon>Bacteria</taxon>
        <taxon>Bacillati</taxon>
        <taxon>Bacillota</taxon>
        <taxon>Clostridia</taxon>
        <taxon>Eubacteriales</taxon>
        <taxon>Clostridiaceae</taxon>
        <taxon>Clostridium</taxon>
    </lineage>
</organism>
<dbReference type="AlphaFoldDB" id="A0A166RF58"/>
<evidence type="ECO:0000313" key="2">
    <source>
        <dbReference type="Proteomes" id="UP000077407"/>
    </source>
</evidence>
<protein>
    <submittedName>
        <fullName evidence="1">Uncharacterized protein</fullName>
    </submittedName>
</protein>
<dbReference type="RefSeq" id="WP_063554640.1">
    <property type="nucleotide sequence ID" value="NZ_LITT01000010.1"/>
</dbReference>
<dbReference type="InterPro" id="IPR043752">
    <property type="entry name" value="DUF5697"/>
</dbReference>
<proteinExistence type="predicted"/>
<name>A0A166RF58_9CLOT</name>
<dbReference type="Proteomes" id="UP000077407">
    <property type="component" value="Unassembled WGS sequence"/>
</dbReference>
<dbReference type="OrthoDB" id="1930159at2"/>
<dbReference type="EMBL" id="LITT01000010">
    <property type="protein sequence ID" value="OAA90763.1"/>
    <property type="molecule type" value="Genomic_DNA"/>
</dbReference>
<evidence type="ECO:0000313" key="1">
    <source>
        <dbReference type="EMBL" id="OAA90763.1"/>
    </source>
</evidence>
<accession>A0A166RF58</accession>
<comment type="caution">
    <text evidence="1">The sequence shown here is derived from an EMBL/GenBank/DDBJ whole genome shotgun (WGS) entry which is preliminary data.</text>
</comment>
<sequence length="162" mass="18978">MFYLSKGQKQIVDLLKQFVHLTISQIRDITGMNNIDKLIEPLTYKIMPYLKREGDLLIHPSVKKINKDLLRALDAYSYIHKMFNINWCGISQFPYILSFIEGNKFFDISLIKEGQESIFIPAIERSTSTRIIIVIDSEEQITKINIKGKQYKFFIDKSKKLI</sequence>
<dbReference type="Pfam" id="PF18954">
    <property type="entry name" value="DUF5697"/>
    <property type="match status" value="1"/>
</dbReference>
<dbReference type="PATRIC" id="fig|1538.10.peg.1577"/>
<gene>
    <name evidence="1" type="ORF">WY13_01067</name>
</gene>